<dbReference type="GO" id="GO:0008237">
    <property type="term" value="F:metallopeptidase activity"/>
    <property type="evidence" value="ECO:0007669"/>
    <property type="project" value="InterPro"/>
</dbReference>
<dbReference type="Pfam" id="PF13933">
    <property type="entry name" value="HRXXH"/>
    <property type="match status" value="1"/>
</dbReference>
<evidence type="ECO:0000313" key="4">
    <source>
        <dbReference type="EMBL" id="OAA39353.1"/>
    </source>
</evidence>
<reference evidence="7" key="2">
    <citation type="submission" date="2018-12" db="EMBL/GenBank/DDBJ databases">
        <title>The complete genome of Metarhizium rileyi, a key fungal pathogen of Lepidoptera.</title>
        <authorList>
            <person name="Binneck E."/>
            <person name="Lastra C.C.L."/>
            <person name="Sosa-Gomez D.R."/>
        </authorList>
    </citation>
    <scope>NUCLEOTIDE SEQUENCE [LARGE SCALE GENOMIC DNA]</scope>
    <source>
        <strain evidence="7">Cep018-CH2</strain>
    </source>
</reference>
<feature type="compositionally biased region" description="Polar residues" evidence="1">
    <location>
        <begin position="257"/>
        <end position="275"/>
    </location>
</feature>
<dbReference type="OrthoDB" id="4689212at2759"/>
<keyword evidence="6" id="KW-1185">Reference proteome</keyword>
<evidence type="ECO:0000313" key="7">
    <source>
        <dbReference type="Proteomes" id="UP000317257"/>
    </source>
</evidence>
<dbReference type="Proteomes" id="UP000317257">
    <property type="component" value="Unassembled WGS sequence"/>
</dbReference>
<dbReference type="InterPro" id="IPR039124">
    <property type="entry name" value="PRA1-like"/>
</dbReference>
<reference evidence="4 6" key="1">
    <citation type="journal article" date="2016" name="Genome Biol. Evol.">
        <title>Divergent and convergent evolution of fungal pathogenicity.</title>
        <authorList>
            <person name="Shang Y."/>
            <person name="Xiao G."/>
            <person name="Zheng P."/>
            <person name="Cen K."/>
            <person name="Zhan S."/>
            <person name="Wang C."/>
        </authorList>
    </citation>
    <scope>NUCLEOTIDE SEQUENCE [LARGE SCALE GENOMIC DNA]</scope>
    <source>
        <strain evidence="4 6">RCEF 4871</strain>
    </source>
</reference>
<reference evidence="5" key="3">
    <citation type="journal article" date="2019" name="Microbiol. Resour. Announc.">
        <title>Genome Sequence of Metarhizium rileyi, a Microbial Control Agent for Lepidoptera.</title>
        <authorList>
            <person name="Binneck E."/>
            <person name="Lastra C.C.L."/>
            <person name="Sosa-Gomez D.R."/>
        </authorList>
    </citation>
    <scope>NUCLEOTIDE SEQUENCE</scope>
    <source>
        <strain evidence="5">Cep018-CH2</strain>
    </source>
</reference>
<evidence type="ECO:0000313" key="5">
    <source>
        <dbReference type="EMBL" id="TWU71804.1"/>
    </source>
</evidence>
<evidence type="ECO:0000256" key="2">
    <source>
        <dbReference type="SAM" id="SignalP"/>
    </source>
</evidence>
<dbReference type="Gene3D" id="3.40.390.10">
    <property type="entry name" value="Collagenase (Catalytic Domain)"/>
    <property type="match status" value="1"/>
</dbReference>
<dbReference type="EMBL" id="AZHC01000022">
    <property type="protein sequence ID" value="OAA39353.1"/>
    <property type="molecule type" value="Genomic_DNA"/>
</dbReference>
<dbReference type="EMBL" id="SBHS01000036">
    <property type="protein sequence ID" value="TWU71804.1"/>
    <property type="molecule type" value="Genomic_DNA"/>
</dbReference>
<dbReference type="AlphaFoldDB" id="A0A167AUW0"/>
<feature type="region of interest" description="Disordered" evidence="1">
    <location>
        <begin position="252"/>
        <end position="277"/>
    </location>
</feature>
<dbReference type="CDD" id="cd11307">
    <property type="entry name" value="M35_Asp_f2_like"/>
    <property type="match status" value="1"/>
</dbReference>
<feature type="signal peptide" evidence="2">
    <location>
        <begin position="1"/>
        <end position="15"/>
    </location>
</feature>
<evidence type="ECO:0000259" key="3">
    <source>
        <dbReference type="Pfam" id="PF13933"/>
    </source>
</evidence>
<dbReference type="GO" id="GO:0005576">
    <property type="term" value="C:extracellular region"/>
    <property type="evidence" value="ECO:0007669"/>
    <property type="project" value="TreeGrafter"/>
</dbReference>
<dbReference type="PANTHER" id="PTHR39399:SF1">
    <property type="entry name" value="PROTEIN ZPS1"/>
    <property type="match status" value="1"/>
</dbReference>
<accession>A0A5C6G2Y0</accession>
<dbReference type="GO" id="GO:0008270">
    <property type="term" value="F:zinc ion binding"/>
    <property type="evidence" value="ECO:0007669"/>
    <property type="project" value="TreeGrafter"/>
</dbReference>
<sequence>MYSLLVAWLLSPVWATPISPRGETPTLTISAPIESSTNSAHQWAQGWKPFFNIHESCNSSLRSQLQQGLDEAVQLAEHARDHLLRWGHESRFTEKYFGNGSTAHAIGWYDRIIAGDKTAMLFRCDDPDRNCETQKGWAGHWRGSNASTETVICPLSFEVRRPLSSVCNLGYTVVGSKLNVYWATDLMHRLFHVPTISEGIVDHYSHDYAEMLELAKKQPEKSGIDTDALQYFAIDVWAYDIAAPGVGCTGKPVKKNPSGTATTKPEPTSATSASPCHTHANGELHCT</sequence>
<dbReference type="SUPFAM" id="SSF55486">
    <property type="entry name" value="Metalloproteases ('zincins'), catalytic domain"/>
    <property type="match status" value="1"/>
</dbReference>
<dbReference type="GO" id="GO:0009277">
    <property type="term" value="C:fungal-type cell wall"/>
    <property type="evidence" value="ECO:0007669"/>
    <property type="project" value="TreeGrafter"/>
</dbReference>
<proteinExistence type="predicted"/>
<accession>A0A167AUW0</accession>
<dbReference type="OMA" id="CNATQRR"/>
<dbReference type="STRING" id="1081105.A0A167AUW0"/>
<dbReference type="GO" id="GO:0009986">
    <property type="term" value="C:cell surface"/>
    <property type="evidence" value="ECO:0007669"/>
    <property type="project" value="TreeGrafter"/>
</dbReference>
<feature type="domain" description="Putative peptidase" evidence="3">
    <location>
        <begin position="29"/>
        <end position="251"/>
    </location>
</feature>
<dbReference type="InterPro" id="IPR029482">
    <property type="entry name" value="HRXXH"/>
</dbReference>
<name>A0A167AUW0_METRR</name>
<feature type="chain" id="PRO_5012497985" evidence="2">
    <location>
        <begin position="16"/>
        <end position="287"/>
    </location>
</feature>
<dbReference type="Proteomes" id="UP000243498">
    <property type="component" value="Unassembled WGS sequence"/>
</dbReference>
<dbReference type="GO" id="GO:0005178">
    <property type="term" value="F:integrin binding"/>
    <property type="evidence" value="ECO:0007669"/>
    <property type="project" value="TreeGrafter"/>
</dbReference>
<keyword evidence="2" id="KW-0732">Signal</keyword>
<evidence type="ECO:0000313" key="6">
    <source>
        <dbReference type="Proteomes" id="UP000243498"/>
    </source>
</evidence>
<gene>
    <name evidence="5" type="ORF">ED733_000681</name>
    <name evidence="4" type="ORF">NOR_06191</name>
</gene>
<dbReference type="InterPro" id="IPR024079">
    <property type="entry name" value="MetalloPept_cat_dom_sf"/>
</dbReference>
<comment type="caution">
    <text evidence="4">The sequence shown here is derived from an EMBL/GenBank/DDBJ whole genome shotgun (WGS) entry which is preliminary data.</text>
</comment>
<protein>
    <submittedName>
        <fullName evidence="4">Major allergen Asp f 2-like protein</fullName>
    </submittedName>
</protein>
<evidence type="ECO:0000256" key="1">
    <source>
        <dbReference type="SAM" id="MobiDB-lite"/>
    </source>
</evidence>
<dbReference type="PANTHER" id="PTHR39399">
    <property type="entry name" value="PROTEIN ZPS1"/>
    <property type="match status" value="1"/>
</dbReference>
<organism evidence="4 6">
    <name type="scientific">Metarhizium rileyi (strain RCEF 4871)</name>
    <name type="common">Nomuraea rileyi</name>
    <dbReference type="NCBI Taxonomy" id="1649241"/>
    <lineage>
        <taxon>Eukaryota</taxon>
        <taxon>Fungi</taxon>
        <taxon>Dikarya</taxon>
        <taxon>Ascomycota</taxon>
        <taxon>Pezizomycotina</taxon>
        <taxon>Sordariomycetes</taxon>
        <taxon>Hypocreomycetidae</taxon>
        <taxon>Hypocreales</taxon>
        <taxon>Clavicipitaceae</taxon>
        <taxon>Metarhizium</taxon>
    </lineage>
</organism>